<feature type="compositionally biased region" description="Acidic residues" evidence="3">
    <location>
        <begin position="1050"/>
        <end position="1064"/>
    </location>
</feature>
<keyword evidence="2" id="KW-0597">Phosphoprotein</keyword>
<evidence type="ECO:0000256" key="2">
    <source>
        <dbReference type="ARBA" id="ARBA00022553"/>
    </source>
</evidence>
<feature type="compositionally biased region" description="Basic and acidic residues" evidence="3">
    <location>
        <begin position="511"/>
        <end position="554"/>
    </location>
</feature>
<feature type="region of interest" description="Disordered" evidence="3">
    <location>
        <begin position="338"/>
        <end position="369"/>
    </location>
</feature>
<dbReference type="Gene3D" id="3.40.50.1000">
    <property type="entry name" value="HAD superfamily/HAD-like"/>
    <property type="match status" value="1"/>
</dbReference>
<dbReference type="GO" id="GO:0005634">
    <property type="term" value="C:nucleus"/>
    <property type="evidence" value="ECO:0007669"/>
    <property type="project" value="UniProtKB-ARBA"/>
</dbReference>
<dbReference type="SMART" id="SM00775">
    <property type="entry name" value="LNS2"/>
    <property type="match status" value="1"/>
</dbReference>
<keyword evidence="6" id="KW-1185">Reference proteome</keyword>
<dbReference type="FunFam" id="3.40.50.1000:FF:000063">
    <property type="entry name" value="Nuclear elongation and deformation protein"/>
    <property type="match status" value="1"/>
</dbReference>
<name>A0A9P7J790_9AGAM</name>
<dbReference type="InterPro" id="IPR026058">
    <property type="entry name" value="LIPIN"/>
</dbReference>
<dbReference type="Proteomes" id="UP000719766">
    <property type="component" value="Unassembled WGS sequence"/>
</dbReference>
<dbReference type="AlphaFoldDB" id="A0A9P7J790"/>
<feature type="region of interest" description="Disordered" evidence="3">
    <location>
        <begin position="974"/>
        <end position="1076"/>
    </location>
</feature>
<dbReference type="GO" id="GO:0008195">
    <property type="term" value="F:phosphatidate phosphatase activity"/>
    <property type="evidence" value="ECO:0007669"/>
    <property type="project" value="TreeGrafter"/>
</dbReference>
<feature type="compositionally biased region" description="Low complexity" evidence="3">
    <location>
        <begin position="974"/>
        <end position="992"/>
    </location>
</feature>
<accession>A0A9P7J790</accession>
<dbReference type="GO" id="GO:0009062">
    <property type="term" value="P:fatty acid catabolic process"/>
    <property type="evidence" value="ECO:0007669"/>
    <property type="project" value="TreeGrafter"/>
</dbReference>
<dbReference type="SUPFAM" id="SSF56784">
    <property type="entry name" value="HAD-like"/>
    <property type="match status" value="1"/>
</dbReference>
<dbReference type="GeneID" id="64595087"/>
<dbReference type="OrthoDB" id="4567at2759"/>
<proteinExistence type="inferred from homology"/>
<evidence type="ECO:0000256" key="1">
    <source>
        <dbReference type="ARBA" id="ARBA00005476"/>
    </source>
</evidence>
<dbReference type="InterPro" id="IPR031315">
    <property type="entry name" value="LNS2/PITP"/>
</dbReference>
<organism evidence="5 6">
    <name type="scientific">Suillus plorans</name>
    <dbReference type="NCBI Taxonomy" id="116603"/>
    <lineage>
        <taxon>Eukaryota</taxon>
        <taxon>Fungi</taxon>
        <taxon>Dikarya</taxon>
        <taxon>Basidiomycota</taxon>
        <taxon>Agaricomycotina</taxon>
        <taxon>Agaricomycetes</taxon>
        <taxon>Agaricomycetidae</taxon>
        <taxon>Boletales</taxon>
        <taxon>Suillineae</taxon>
        <taxon>Suillaceae</taxon>
        <taxon>Suillus</taxon>
    </lineage>
</organism>
<dbReference type="Pfam" id="PF04571">
    <property type="entry name" value="Lipin_N"/>
    <property type="match status" value="1"/>
</dbReference>
<feature type="compositionally biased region" description="Acidic residues" evidence="3">
    <location>
        <begin position="993"/>
        <end position="1003"/>
    </location>
</feature>
<feature type="region of interest" description="Disordered" evidence="3">
    <location>
        <begin position="496"/>
        <end position="559"/>
    </location>
</feature>
<comment type="caution">
    <text evidence="5">The sequence shown here is derived from an EMBL/GenBank/DDBJ whole genome shotgun (WGS) entry which is preliminary data.</text>
</comment>
<feature type="domain" description="LNS2/PITP" evidence="4">
    <location>
        <begin position="686"/>
        <end position="843"/>
    </location>
</feature>
<protein>
    <submittedName>
        <fullName evidence="5">Lipin/Ned1/Smp2-domain-containing protein</fullName>
    </submittedName>
</protein>
<evidence type="ECO:0000313" key="5">
    <source>
        <dbReference type="EMBL" id="KAG1806272.1"/>
    </source>
</evidence>
<dbReference type="Pfam" id="PF08235">
    <property type="entry name" value="LNS2"/>
    <property type="match status" value="1"/>
</dbReference>
<dbReference type="InterPro" id="IPR013209">
    <property type="entry name" value="LNS2"/>
</dbReference>
<sequence length="1076" mass="118874">MNYIRGAVSAISAPYQYYKDINPSTLTGAIDVIVIRRPPSPTLSASFGSQDGDVYACSPFHVRFGKLQVLRPAEKKVNVSINGSLIPFNMKIGDAGEAFFVFETEEDIPEDLVTSPLLSPTPEPGELQGDFEHETFGAKPGGEEKSDLSLQMQEPEFLDLNASSVLKHPIPIHAGAQPKLGSRSVSHTPPPEDPVVQPTDVFGPEVQYKADVALDMDGYHSAQARDASSSRISHPPSPTPTAIPFPSTIPPVASPLSKHSPSFPATTFLACHTVSESQDDIPLPQYSWEWGAFPQPSPMATHFPSTHLLRMGKAPAMDEHAPADFDAEEFLTRSRSVPLELEGSPHTIRSSLPPQDEAHTPEDEQEHEIRCDHSPLPLPEYGFGSGGVLTTHPSDSRTFLVHIEGQALSFALSLVPTTKRGIFHGSDEVEVVRLFEAGRIDYMQLVSEEVVIGEVKTRVVEDEGLVIRWAGGQYITREDGSPLMDALRLWVENAPKEPSRAMSEPPPAITEARDQRVEQREEEMVSSADEREPLSSGDEREMKRADSEPPEAHRKPTSSSWVRWWIRSRDITEADRPPLRVSNTSPMESPLPKHAPIVARHMTFPQSVSAPPATPAPGIMEPLSKALEAKITRTRKRYAKTLRLTSDQLKSLDLKPGANTITFSLSNSTVAACTARIFVWDSTDLVVVSDIDGTITKSDGLGHVFAMIGRDWTHSGVAKLYTDIRRNGYKIMYLTSRAIGQADSTRDYLKGIKQDDYQLPEGPVIMSPDRLMASLHREVIMRKPEVFKMACLRDIQRLFGESSRTPFYAGFGNRITDALSYRSVNVPSARIFTIDSSGEVKMELLELAGYKSSYIHMTDIVDQMFPPINRQWAVEFTDFNYWKMPVQEFALPDLTPPSPALSARSDTSNQSTLARLRNFSLVGRRQSRDMTQFSLPPPVLAREGTPSRTMGLRSTHLRQMSSLERLSGRLAALAQSSSSSGIDSRSSSSTFLDSDEEDADVEDGSVRKRRPRSTSMTSMPGSLDDGQFGEDGRDEEEEGYGYDGEVQGGENEEEAAEEAFDEDFLATGEMKNVPFL</sequence>
<gene>
    <name evidence="5" type="ORF">HD556DRAFT_1320933</name>
</gene>
<dbReference type="InterPro" id="IPR007651">
    <property type="entry name" value="Lipin_N"/>
</dbReference>
<dbReference type="GO" id="GO:0019432">
    <property type="term" value="P:triglyceride biosynthetic process"/>
    <property type="evidence" value="ECO:0007669"/>
    <property type="project" value="TreeGrafter"/>
</dbReference>
<feature type="region of interest" description="Disordered" evidence="3">
    <location>
        <begin position="927"/>
        <end position="953"/>
    </location>
</feature>
<evidence type="ECO:0000313" key="6">
    <source>
        <dbReference type="Proteomes" id="UP000719766"/>
    </source>
</evidence>
<reference evidence="5" key="1">
    <citation type="journal article" date="2020" name="New Phytol.">
        <title>Comparative genomics reveals dynamic genome evolution in host specialist ectomycorrhizal fungi.</title>
        <authorList>
            <person name="Lofgren L.A."/>
            <person name="Nguyen N.H."/>
            <person name="Vilgalys R."/>
            <person name="Ruytinx J."/>
            <person name="Liao H.L."/>
            <person name="Branco S."/>
            <person name="Kuo A."/>
            <person name="LaButti K."/>
            <person name="Lipzen A."/>
            <person name="Andreopoulos W."/>
            <person name="Pangilinan J."/>
            <person name="Riley R."/>
            <person name="Hundley H."/>
            <person name="Na H."/>
            <person name="Barry K."/>
            <person name="Grigoriev I.V."/>
            <person name="Stajich J.E."/>
            <person name="Kennedy P.G."/>
        </authorList>
    </citation>
    <scope>NUCLEOTIDE SEQUENCE</scope>
    <source>
        <strain evidence="5">S12</strain>
    </source>
</reference>
<feature type="region of interest" description="Disordered" evidence="3">
    <location>
        <begin position="175"/>
        <end position="200"/>
    </location>
</feature>
<evidence type="ECO:0000256" key="3">
    <source>
        <dbReference type="SAM" id="MobiDB-lite"/>
    </source>
</evidence>
<feature type="compositionally biased region" description="Basic and acidic residues" evidence="3">
    <location>
        <begin position="356"/>
        <end position="369"/>
    </location>
</feature>
<dbReference type="PANTHER" id="PTHR12181:SF12">
    <property type="entry name" value="PHOSPHATIDATE PHOSPHATASE"/>
    <property type="match status" value="1"/>
</dbReference>
<dbReference type="EMBL" id="JABBWE010000002">
    <property type="protein sequence ID" value="KAG1806272.1"/>
    <property type="molecule type" value="Genomic_DNA"/>
</dbReference>
<evidence type="ECO:0000259" key="4">
    <source>
        <dbReference type="SMART" id="SM00775"/>
    </source>
</evidence>
<dbReference type="InterPro" id="IPR023214">
    <property type="entry name" value="HAD_sf"/>
</dbReference>
<dbReference type="InterPro" id="IPR036412">
    <property type="entry name" value="HAD-like_sf"/>
</dbReference>
<comment type="similarity">
    <text evidence="1">Belongs to the lipin family.</text>
</comment>
<dbReference type="PANTHER" id="PTHR12181">
    <property type="entry name" value="LIPIN"/>
    <property type="match status" value="1"/>
</dbReference>
<dbReference type="RefSeq" id="XP_041166743.1">
    <property type="nucleotide sequence ID" value="XM_041301323.1"/>
</dbReference>